<dbReference type="Proteomes" id="UP001461163">
    <property type="component" value="Unassembled WGS sequence"/>
</dbReference>
<dbReference type="CDD" id="cd01949">
    <property type="entry name" value="GGDEF"/>
    <property type="match status" value="1"/>
</dbReference>
<gene>
    <name evidence="6" type="ORF">WNY77_18175</name>
</gene>
<protein>
    <recommendedName>
        <fullName evidence="1">diguanylate cyclase</fullName>
        <ecNumber evidence="1">2.7.7.65</ecNumber>
    </recommendedName>
</protein>
<sequence length="310" mass="34652">MHNPESANVLKQTLLVVDSPGEMLEALTCQFSTSFHLLVCDDNEEALKLTLNAPIDLVLIRVSPRDSDWLFICTRLKKHPLTIDIPLILYGRDKPEPLILSGLEAGALDYVELPADIAMLNIKIRNHMQVSAKLRTLALISCTDGLTGVPNRMQLDTTYNRFWYAAIRGQHELSVLMIDIDFFKGFNDTYGHVAGDECLKRVATTIQGSLQRESDAMGRYGGEEFLVLLPFTDKVGAQKIAEMILHNVEALDIKNKASTVNGKVTVSVGVATLKHHDINDHTFNHPEFLVEQADRCLYQAKKQGRNRLVS</sequence>
<dbReference type="InterPro" id="IPR029787">
    <property type="entry name" value="Nucleotide_cyclase"/>
</dbReference>
<keyword evidence="7" id="KW-1185">Reference proteome</keyword>
<dbReference type="PROSITE" id="PS50887">
    <property type="entry name" value="GGDEF"/>
    <property type="match status" value="1"/>
</dbReference>
<dbReference type="InterPro" id="IPR043128">
    <property type="entry name" value="Rev_trsase/Diguanyl_cyclase"/>
</dbReference>
<dbReference type="InterPro" id="IPR001789">
    <property type="entry name" value="Sig_transdc_resp-reg_receiver"/>
</dbReference>
<proteinExistence type="predicted"/>
<evidence type="ECO:0000256" key="2">
    <source>
        <dbReference type="ARBA" id="ARBA00034247"/>
    </source>
</evidence>
<dbReference type="RefSeq" id="WP_342882504.1">
    <property type="nucleotide sequence ID" value="NZ_JBBMQS010000013.1"/>
</dbReference>
<dbReference type="SUPFAM" id="SSF55073">
    <property type="entry name" value="Nucleotide cyclase"/>
    <property type="match status" value="1"/>
</dbReference>
<dbReference type="Gene3D" id="3.40.50.2300">
    <property type="match status" value="1"/>
</dbReference>
<evidence type="ECO:0000259" key="4">
    <source>
        <dbReference type="PROSITE" id="PS50110"/>
    </source>
</evidence>
<keyword evidence="6" id="KW-0548">Nucleotidyltransferase</keyword>
<dbReference type="Gene3D" id="3.30.70.270">
    <property type="match status" value="1"/>
</dbReference>
<dbReference type="EMBL" id="JBBMQS010000013">
    <property type="protein sequence ID" value="MEM5499345.1"/>
    <property type="molecule type" value="Genomic_DNA"/>
</dbReference>
<evidence type="ECO:0000259" key="5">
    <source>
        <dbReference type="PROSITE" id="PS50887"/>
    </source>
</evidence>
<dbReference type="InterPro" id="IPR050469">
    <property type="entry name" value="Diguanylate_Cyclase"/>
</dbReference>
<dbReference type="SUPFAM" id="SSF52172">
    <property type="entry name" value="CheY-like"/>
    <property type="match status" value="1"/>
</dbReference>
<dbReference type="PROSITE" id="PS50110">
    <property type="entry name" value="RESPONSE_REGULATORY"/>
    <property type="match status" value="1"/>
</dbReference>
<comment type="caution">
    <text evidence="3">Lacks conserved residue(s) required for the propagation of feature annotation.</text>
</comment>
<organism evidence="6 7">
    <name type="scientific">Paraglaciecola mesophila</name>
    <dbReference type="NCBI Taxonomy" id="197222"/>
    <lineage>
        <taxon>Bacteria</taxon>
        <taxon>Pseudomonadati</taxon>
        <taxon>Pseudomonadota</taxon>
        <taxon>Gammaproteobacteria</taxon>
        <taxon>Alteromonadales</taxon>
        <taxon>Alteromonadaceae</taxon>
        <taxon>Paraglaciecola</taxon>
    </lineage>
</organism>
<evidence type="ECO:0000313" key="7">
    <source>
        <dbReference type="Proteomes" id="UP001461163"/>
    </source>
</evidence>
<feature type="domain" description="Response regulatory" evidence="4">
    <location>
        <begin position="13"/>
        <end position="128"/>
    </location>
</feature>
<feature type="domain" description="GGDEF" evidence="5">
    <location>
        <begin position="171"/>
        <end position="310"/>
    </location>
</feature>
<dbReference type="InterPro" id="IPR000160">
    <property type="entry name" value="GGDEF_dom"/>
</dbReference>
<comment type="caution">
    <text evidence="6">The sequence shown here is derived from an EMBL/GenBank/DDBJ whole genome shotgun (WGS) entry which is preliminary data.</text>
</comment>
<dbReference type="PANTHER" id="PTHR45138:SF9">
    <property type="entry name" value="DIGUANYLATE CYCLASE DGCM-RELATED"/>
    <property type="match status" value="1"/>
</dbReference>
<evidence type="ECO:0000256" key="3">
    <source>
        <dbReference type="PROSITE-ProRule" id="PRU00169"/>
    </source>
</evidence>
<dbReference type="EC" id="2.7.7.65" evidence="1"/>
<dbReference type="InterPro" id="IPR011006">
    <property type="entry name" value="CheY-like_superfamily"/>
</dbReference>
<dbReference type="NCBIfam" id="TIGR00254">
    <property type="entry name" value="GGDEF"/>
    <property type="match status" value="1"/>
</dbReference>
<evidence type="ECO:0000256" key="1">
    <source>
        <dbReference type="ARBA" id="ARBA00012528"/>
    </source>
</evidence>
<dbReference type="PANTHER" id="PTHR45138">
    <property type="entry name" value="REGULATORY COMPONENTS OF SENSORY TRANSDUCTION SYSTEM"/>
    <property type="match status" value="1"/>
</dbReference>
<comment type="catalytic activity">
    <reaction evidence="2">
        <text>2 GTP = 3',3'-c-di-GMP + 2 diphosphate</text>
        <dbReference type="Rhea" id="RHEA:24898"/>
        <dbReference type="ChEBI" id="CHEBI:33019"/>
        <dbReference type="ChEBI" id="CHEBI:37565"/>
        <dbReference type="ChEBI" id="CHEBI:58805"/>
        <dbReference type="EC" id="2.7.7.65"/>
    </reaction>
</comment>
<accession>A0ABU9SZP3</accession>
<dbReference type="GO" id="GO:0052621">
    <property type="term" value="F:diguanylate cyclase activity"/>
    <property type="evidence" value="ECO:0007669"/>
    <property type="project" value="UniProtKB-EC"/>
</dbReference>
<reference evidence="6 7" key="1">
    <citation type="submission" date="2024-03" db="EMBL/GenBank/DDBJ databases">
        <title>Community enrichment and isolation of bacterial strains for fucoidan degradation.</title>
        <authorList>
            <person name="Sichert A."/>
        </authorList>
    </citation>
    <scope>NUCLEOTIDE SEQUENCE [LARGE SCALE GENOMIC DNA]</scope>
    <source>
        <strain evidence="6 7">AS12</strain>
    </source>
</reference>
<dbReference type="Pfam" id="PF00990">
    <property type="entry name" value="GGDEF"/>
    <property type="match status" value="1"/>
</dbReference>
<name>A0ABU9SZP3_9ALTE</name>
<dbReference type="SMART" id="SM00267">
    <property type="entry name" value="GGDEF"/>
    <property type="match status" value="1"/>
</dbReference>
<keyword evidence="6" id="KW-0808">Transferase</keyword>
<evidence type="ECO:0000313" key="6">
    <source>
        <dbReference type="EMBL" id="MEM5499345.1"/>
    </source>
</evidence>